<dbReference type="AlphaFoldDB" id="A0A1B1N5U5"/>
<protein>
    <recommendedName>
        <fullName evidence="3">DUF1643 domain-containing protein</fullName>
    </recommendedName>
</protein>
<evidence type="ECO:0000313" key="1">
    <source>
        <dbReference type="EMBL" id="ANS76803.1"/>
    </source>
</evidence>
<keyword evidence="2" id="KW-1185">Reference proteome</keyword>
<evidence type="ECO:0000313" key="2">
    <source>
        <dbReference type="Proteomes" id="UP000092573"/>
    </source>
</evidence>
<sequence length="209" mass="24287">MNTYAHFVSKKTTQGIKIFRHHTEFHSFNGPGKAIGLIVMMNPGDARPIDEIEFNKLQNSEYEIPKPILTKPDNTMAKVMRMVPQAYEYNKISLPNKYTIHVENIFNIREKNNKKAKLLARDLVQVNDLMFKRRELNNDYNFVFFAWGKLNVGIDRQQELLNSFPNAIIVNTLNHKGNILNVEYPVHPLYMKTEYFLEATKGKIDSLLG</sequence>
<dbReference type="EMBL" id="CP014167">
    <property type="protein sequence ID" value="ANS76803.1"/>
    <property type="molecule type" value="Genomic_DNA"/>
</dbReference>
<dbReference type="OrthoDB" id="8478178at2"/>
<reference evidence="1 2" key="1">
    <citation type="submission" date="2016-01" db="EMBL/GenBank/DDBJ databases">
        <title>Complete Genome Sequence of Paenibacillus yonginensis DCY84, a novel Plant Growth-Promoting Bacteria with Elicitation of Induced Systemic Resistance.</title>
        <authorList>
            <person name="Kim Y.J."/>
            <person name="Yang D.C."/>
            <person name="Sukweenadhi J."/>
        </authorList>
    </citation>
    <scope>NUCLEOTIDE SEQUENCE [LARGE SCALE GENOMIC DNA]</scope>
    <source>
        <strain evidence="1 2">DCY84</strain>
    </source>
</reference>
<name>A0A1B1N5U5_9BACL</name>
<dbReference type="KEGG" id="pyg:AWM70_21285"/>
<dbReference type="RefSeq" id="WP_068699805.1">
    <property type="nucleotide sequence ID" value="NZ_CP014167.1"/>
</dbReference>
<accession>A0A1B1N5U5</accession>
<dbReference type="Proteomes" id="UP000092573">
    <property type="component" value="Chromosome"/>
</dbReference>
<evidence type="ECO:0008006" key="3">
    <source>
        <dbReference type="Google" id="ProtNLM"/>
    </source>
</evidence>
<proteinExistence type="predicted"/>
<gene>
    <name evidence="1" type="ORF">AWM70_21285</name>
</gene>
<organism evidence="1 2">
    <name type="scientific">Paenibacillus yonginensis</name>
    <dbReference type="NCBI Taxonomy" id="1462996"/>
    <lineage>
        <taxon>Bacteria</taxon>
        <taxon>Bacillati</taxon>
        <taxon>Bacillota</taxon>
        <taxon>Bacilli</taxon>
        <taxon>Bacillales</taxon>
        <taxon>Paenibacillaceae</taxon>
        <taxon>Paenibacillus</taxon>
    </lineage>
</organism>